<dbReference type="PROSITE" id="PS50835">
    <property type="entry name" value="IG_LIKE"/>
    <property type="match status" value="4"/>
</dbReference>
<dbReference type="InterPro" id="IPR007110">
    <property type="entry name" value="Ig-like_dom"/>
</dbReference>
<reference evidence="4" key="1">
    <citation type="submission" date="2025-08" db="UniProtKB">
        <authorList>
            <consortium name="Ensembl"/>
        </authorList>
    </citation>
    <scope>IDENTIFICATION</scope>
</reference>
<evidence type="ECO:0000256" key="1">
    <source>
        <dbReference type="ARBA" id="ARBA00023319"/>
    </source>
</evidence>
<dbReference type="Proteomes" id="UP000694393">
    <property type="component" value="Unplaced"/>
</dbReference>
<dbReference type="Pfam" id="PF07654">
    <property type="entry name" value="C1-set"/>
    <property type="match status" value="3"/>
</dbReference>
<evidence type="ECO:0000259" key="3">
    <source>
        <dbReference type="PROSITE" id="PS50835"/>
    </source>
</evidence>
<proteinExistence type="predicted"/>
<dbReference type="SMART" id="SM00409">
    <property type="entry name" value="IG"/>
    <property type="match status" value="4"/>
</dbReference>
<dbReference type="SUPFAM" id="SSF48726">
    <property type="entry name" value="Immunoglobulin"/>
    <property type="match status" value="5"/>
</dbReference>
<organism evidence="4 5">
    <name type="scientific">Pelusios castaneus</name>
    <name type="common">West African mud turtle</name>
    <dbReference type="NCBI Taxonomy" id="367368"/>
    <lineage>
        <taxon>Eukaryota</taxon>
        <taxon>Metazoa</taxon>
        <taxon>Chordata</taxon>
        <taxon>Craniata</taxon>
        <taxon>Vertebrata</taxon>
        <taxon>Euteleostomi</taxon>
        <taxon>Archelosauria</taxon>
        <taxon>Testudinata</taxon>
        <taxon>Testudines</taxon>
        <taxon>Pleurodira</taxon>
        <taxon>Pelomedusidae</taxon>
        <taxon>Pelusios</taxon>
    </lineage>
</organism>
<dbReference type="InterPro" id="IPR003599">
    <property type="entry name" value="Ig_sub"/>
</dbReference>
<dbReference type="InterPro" id="IPR003006">
    <property type="entry name" value="Ig/MHC_CS"/>
</dbReference>
<evidence type="ECO:0000256" key="2">
    <source>
        <dbReference type="SAM" id="MobiDB-lite"/>
    </source>
</evidence>
<feature type="domain" description="Ig-like" evidence="3">
    <location>
        <begin position="382"/>
        <end position="490"/>
    </location>
</feature>
<accession>A0A8C8VG50</accession>
<evidence type="ECO:0000313" key="5">
    <source>
        <dbReference type="Proteomes" id="UP000694393"/>
    </source>
</evidence>
<dbReference type="InterPro" id="IPR003597">
    <property type="entry name" value="Ig_C1-set"/>
</dbReference>
<dbReference type="AlphaFoldDB" id="A0A8C8VG50"/>
<feature type="compositionally biased region" description="Basic and acidic residues" evidence="2">
    <location>
        <begin position="317"/>
        <end position="330"/>
    </location>
</feature>
<dbReference type="InterPro" id="IPR013783">
    <property type="entry name" value="Ig-like_fold"/>
</dbReference>
<dbReference type="PANTHER" id="PTHR23411">
    <property type="entry name" value="TAPASIN"/>
    <property type="match status" value="1"/>
</dbReference>
<feature type="region of interest" description="Disordered" evidence="2">
    <location>
        <begin position="299"/>
        <end position="330"/>
    </location>
</feature>
<protein>
    <recommendedName>
        <fullName evidence="3">Ig-like domain-containing protein</fullName>
    </recommendedName>
</protein>
<keyword evidence="5" id="KW-1185">Reference proteome</keyword>
<feature type="domain" description="Ig-like" evidence="3">
    <location>
        <begin position="255"/>
        <end position="377"/>
    </location>
</feature>
<dbReference type="InterPro" id="IPR050380">
    <property type="entry name" value="Immune_Resp_Modulators"/>
</dbReference>
<dbReference type="InterPro" id="IPR036179">
    <property type="entry name" value="Ig-like_dom_sf"/>
</dbReference>
<reference evidence="4" key="2">
    <citation type="submission" date="2025-09" db="UniProtKB">
        <authorList>
            <consortium name="Ensembl"/>
        </authorList>
    </citation>
    <scope>IDENTIFICATION</scope>
</reference>
<feature type="domain" description="Ig-like" evidence="3">
    <location>
        <begin position="500"/>
        <end position="608"/>
    </location>
</feature>
<dbReference type="Ensembl" id="ENSPCET00000005842.1">
    <property type="protein sequence ID" value="ENSPCEP00000005634.1"/>
    <property type="gene ID" value="ENSPCEG00000004581.1"/>
</dbReference>
<dbReference type="CDD" id="cd00098">
    <property type="entry name" value="IgC1"/>
    <property type="match status" value="2"/>
</dbReference>
<dbReference type="PROSITE" id="PS00290">
    <property type="entry name" value="IG_MHC"/>
    <property type="match status" value="3"/>
</dbReference>
<keyword evidence="1" id="KW-0393">Immunoglobulin domain</keyword>
<dbReference type="SMART" id="SM00407">
    <property type="entry name" value="IGc1"/>
    <property type="match status" value="2"/>
</dbReference>
<dbReference type="FunFam" id="2.60.40.10:FF:001774">
    <property type="entry name" value="Uncharacterized LOC100216153"/>
    <property type="match status" value="3"/>
</dbReference>
<sequence length="724" mass="81041">MTAAYFWCRWKGTHTPISTDVVRPERCLLGQEVTLTCSMEGKFPKNTTAMWERVHGEEKIVIRTDRVSKVRVPADEKGQQSQGAGRPLLHYQGWRATEERSGTCLMASLTFTPAVQDDGVHVRCSFHHKTRRFCEQRESWEIRLWARPQVSEIQVLPQWKPRDQVPFAVQIQNFYPKEIHQIQWHCDGTAWDTSEPTQYSPNQDLTFNAISVLRVPSERLNHPDLRVRVSIQQSHKDTPMEREIRVRDTGLLRPPEVSEICKPESVMAGEETTLSCCVVGHFPGLLNVSWLRRDRPATTSLRKQPGKGDLVPIENSPEYRIDPGALRTKDGKSFHQETTLSFTPSMQRDQGAEYVCRVGHIILETSTERSSGELQVTVPQPPVLGEISQPQVLAPGTPVTLSCRISRFYPKELSVTWYRKGRGEMSFRPLDNSDTHKIVTSDPKAAPDKKSYSVASQLSLTPLVPEDNGAEYRCHVRHGTLGEPKTKSIGPLELQVPQPPVLGEISQPQVLAPGTPVTLSCRISRFYPKELSVTWYRKGRGEMSFRPLDNSDTHKIITSDPKAAPDRKSYSVASQLSLTPLVPEDNGAEYRCHVRHGTLGEPKTKSIGPLELQGMSEGMGQCIGDTGVLEGEESSALRNLERPKKVSLWADLLRLILRAGGGGWGCFLQCWGLALSSLQVTPVMGEMFWRVLAKMVHPPLSQYSSSQAACVEEGRLPSYSMAGS</sequence>
<evidence type="ECO:0000313" key="4">
    <source>
        <dbReference type="Ensembl" id="ENSPCEP00000005634.1"/>
    </source>
</evidence>
<name>A0A8C8VG50_9SAUR</name>
<feature type="domain" description="Ig-like" evidence="3">
    <location>
        <begin position="16"/>
        <end position="128"/>
    </location>
</feature>
<dbReference type="Gene3D" id="2.60.40.10">
    <property type="entry name" value="Immunoglobulins"/>
    <property type="match status" value="5"/>
</dbReference>